<gene>
    <name evidence="1" type="ORF">POM88_045236</name>
</gene>
<reference evidence="1" key="1">
    <citation type="submission" date="2023-02" db="EMBL/GenBank/DDBJ databases">
        <title>Genome of toxic invasive species Heracleum sosnowskyi carries increased number of genes despite the absence of recent whole-genome duplications.</title>
        <authorList>
            <person name="Schelkunov M."/>
            <person name="Shtratnikova V."/>
            <person name="Makarenko M."/>
            <person name="Klepikova A."/>
            <person name="Omelchenko D."/>
            <person name="Novikova G."/>
            <person name="Obukhova E."/>
            <person name="Bogdanov V."/>
            <person name="Penin A."/>
            <person name="Logacheva M."/>
        </authorList>
    </citation>
    <scope>NUCLEOTIDE SEQUENCE</scope>
    <source>
        <strain evidence="1">Hsosn_3</strain>
        <tissue evidence="1">Leaf</tissue>
    </source>
</reference>
<accession>A0AAD8H718</accession>
<comment type="caution">
    <text evidence="1">The sequence shown here is derived from an EMBL/GenBank/DDBJ whole genome shotgun (WGS) entry which is preliminary data.</text>
</comment>
<name>A0AAD8H718_9APIA</name>
<dbReference type="AlphaFoldDB" id="A0AAD8H718"/>
<reference evidence="1" key="2">
    <citation type="submission" date="2023-05" db="EMBL/GenBank/DDBJ databases">
        <authorList>
            <person name="Schelkunov M.I."/>
        </authorList>
    </citation>
    <scope>NUCLEOTIDE SEQUENCE</scope>
    <source>
        <strain evidence="1">Hsosn_3</strain>
        <tissue evidence="1">Leaf</tissue>
    </source>
</reference>
<keyword evidence="2" id="KW-1185">Reference proteome</keyword>
<evidence type="ECO:0000313" key="2">
    <source>
        <dbReference type="Proteomes" id="UP001237642"/>
    </source>
</evidence>
<dbReference type="Proteomes" id="UP001237642">
    <property type="component" value="Unassembled WGS sequence"/>
</dbReference>
<protein>
    <submittedName>
        <fullName evidence="1">Uncharacterized protein</fullName>
    </submittedName>
</protein>
<proteinExistence type="predicted"/>
<evidence type="ECO:0000313" key="1">
    <source>
        <dbReference type="EMBL" id="KAK1360762.1"/>
    </source>
</evidence>
<sequence length="206" mass="23113">MLINPKVSDLRCSGTRLNNLFGFLRICRKKLDKSIRKFVVNTPHVSEDGGMLNGAMKTTVFVLDANTGRRIHTCGPTKSTELPKIGTIIMKADELPLHITRTDYLLSYASKKYTWNVSVSEIGVAFLCQEIENSISGSRANSGNELPSKSSVQFNMPLHCQSKDVVARLRSSNVLEYFSKPDKRPLGYHEDMMLPAPSPEINKEHW</sequence>
<organism evidence="1 2">
    <name type="scientific">Heracleum sosnowskyi</name>
    <dbReference type="NCBI Taxonomy" id="360622"/>
    <lineage>
        <taxon>Eukaryota</taxon>
        <taxon>Viridiplantae</taxon>
        <taxon>Streptophyta</taxon>
        <taxon>Embryophyta</taxon>
        <taxon>Tracheophyta</taxon>
        <taxon>Spermatophyta</taxon>
        <taxon>Magnoliopsida</taxon>
        <taxon>eudicotyledons</taxon>
        <taxon>Gunneridae</taxon>
        <taxon>Pentapetalae</taxon>
        <taxon>asterids</taxon>
        <taxon>campanulids</taxon>
        <taxon>Apiales</taxon>
        <taxon>Apiaceae</taxon>
        <taxon>Apioideae</taxon>
        <taxon>apioid superclade</taxon>
        <taxon>Tordylieae</taxon>
        <taxon>Tordyliinae</taxon>
        <taxon>Heracleum</taxon>
    </lineage>
</organism>
<dbReference type="EMBL" id="JAUIZM010000010">
    <property type="protein sequence ID" value="KAK1360762.1"/>
    <property type="molecule type" value="Genomic_DNA"/>
</dbReference>